<dbReference type="PANTHER" id="PTHR10031">
    <property type="entry name" value="ATP SYNTHASE LIPID-BINDING PROTEIN, MITOCHONDRIAL"/>
    <property type="match status" value="1"/>
</dbReference>
<dbReference type="InterPro" id="IPR020537">
    <property type="entry name" value="ATP_synth_F0_csu_DDCD_BS"/>
</dbReference>
<evidence type="ECO:0000256" key="9">
    <source>
        <dbReference type="ARBA" id="ARBA00023121"/>
    </source>
</evidence>
<evidence type="ECO:0000256" key="10">
    <source>
        <dbReference type="ARBA" id="ARBA00023136"/>
    </source>
</evidence>
<dbReference type="InterPro" id="IPR005953">
    <property type="entry name" value="ATP_synth_csu_bac/chlpt"/>
</dbReference>
<evidence type="ECO:0000256" key="11">
    <source>
        <dbReference type="ARBA" id="ARBA00023310"/>
    </source>
</evidence>
<feature type="transmembrane region" description="Helical" evidence="13">
    <location>
        <begin position="48"/>
        <end position="73"/>
    </location>
</feature>
<keyword evidence="7 13" id="KW-1133">Transmembrane helix</keyword>
<evidence type="ECO:0000256" key="7">
    <source>
        <dbReference type="ARBA" id="ARBA00022989"/>
    </source>
</evidence>
<keyword evidence="9 13" id="KW-0446">Lipid-binding</keyword>
<comment type="subcellular location">
    <subcellularLocation>
        <location evidence="13">Cell membrane</location>
        <topology evidence="13">Multi-pass membrane protein</topology>
    </subcellularLocation>
    <subcellularLocation>
        <location evidence="1">Membrane</location>
        <topology evidence="1">Multi-pass membrane protein</topology>
    </subcellularLocation>
</comment>
<dbReference type="PANTHER" id="PTHR10031:SF0">
    <property type="entry name" value="ATPASE PROTEIN 9"/>
    <property type="match status" value="1"/>
</dbReference>
<keyword evidence="8 13" id="KW-0406">Ion transport</keyword>
<keyword evidence="3 13" id="KW-0813">Transport</keyword>
<dbReference type="Gene3D" id="1.20.20.10">
    <property type="entry name" value="F1F0 ATP synthase subunit C"/>
    <property type="match status" value="1"/>
</dbReference>
<evidence type="ECO:0000256" key="5">
    <source>
        <dbReference type="ARBA" id="ARBA00022692"/>
    </source>
</evidence>
<feature type="site" description="Reversibly protonated during proton transport" evidence="13">
    <location>
        <position position="58"/>
    </location>
</feature>
<evidence type="ECO:0000256" key="1">
    <source>
        <dbReference type="ARBA" id="ARBA00004141"/>
    </source>
</evidence>
<dbReference type="EMBL" id="CP112932">
    <property type="protein sequence ID" value="WPY00320.1"/>
    <property type="molecule type" value="Genomic_DNA"/>
</dbReference>
<evidence type="ECO:0000313" key="15">
    <source>
        <dbReference type="EMBL" id="WPY00320.1"/>
    </source>
</evidence>
<evidence type="ECO:0000256" key="8">
    <source>
        <dbReference type="ARBA" id="ARBA00023065"/>
    </source>
</evidence>
<keyword evidence="13" id="KW-1003">Cell membrane</keyword>
<dbReference type="InterPro" id="IPR035921">
    <property type="entry name" value="F/V-ATP_Csub_sf"/>
</dbReference>
<keyword evidence="11 13" id="KW-0066">ATP synthesis</keyword>
<accession>A0ABZ0UQJ4</accession>
<dbReference type="PRINTS" id="PR00124">
    <property type="entry name" value="ATPASEC"/>
</dbReference>
<keyword evidence="4 13" id="KW-0138">CF(0)</keyword>
<keyword evidence="6 13" id="KW-0375">Hydrogen ion transport</keyword>
<comment type="function">
    <text evidence="12 13">F(1)F(0) ATP synthase produces ATP from ADP in the presence of a proton or sodium gradient. F-type ATPases consist of two structural domains, F(1) containing the extramembraneous catalytic core and F(0) containing the membrane proton channel, linked together by a central stalk and a peripheral stalk. During catalysis, ATP synthesis in the catalytic domain of F(1) is coupled via a rotary mechanism of the central stalk subunits to proton translocation.</text>
</comment>
<proteinExistence type="inferred from homology"/>
<dbReference type="InterPro" id="IPR038662">
    <property type="entry name" value="ATP_synth_F0_csu_sf"/>
</dbReference>
<reference evidence="15 16" key="1">
    <citation type="submission" date="2022-10" db="EMBL/GenBank/DDBJ databases">
        <title>Host association and intracellularity evolved multiple times independently in the Rickettsiales.</title>
        <authorList>
            <person name="Castelli M."/>
            <person name="Nardi T."/>
            <person name="Gammuto L."/>
            <person name="Bellinzona G."/>
            <person name="Sabaneyeva E."/>
            <person name="Potekhin A."/>
            <person name="Serra V."/>
            <person name="Petroni G."/>
            <person name="Sassera D."/>
        </authorList>
    </citation>
    <scope>NUCLEOTIDE SEQUENCE [LARGE SCALE GENOMIC DNA]</scope>
    <source>
        <strain evidence="15 16">Kr 154-4</strain>
    </source>
</reference>
<comment type="function">
    <text evidence="13">Key component of the F(0) channel; it plays a direct role in translocation across the membrane. A homomeric c-ring of between 10-14 subunits forms the central stalk rotor element with the F(1) delta and epsilon subunits.</text>
</comment>
<sequence length="74" mass="7665">MEMMSIKFIGVGLMAFGMLGAAIGVGNIFSSLLNAIARNPSAADQLQRLALIGAGLAEAMGLFSFVIAMLLIFS</sequence>
<evidence type="ECO:0000256" key="13">
    <source>
        <dbReference type="HAMAP-Rule" id="MF_01396"/>
    </source>
</evidence>
<evidence type="ECO:0000256" key="12">
    <source>
        <dbReference type="ARBA" id="ARBA00025198"/>
    </source>
</evidence>
<evidence type="ECO:0000256" key="2">
    <source>
        <dbReference type="ARBA" id="ARBA00006704"/>
    </source>
</evidence>
<keyword evidence="5 13" id="KW-0812">Transmembrane</keyword>
<dbReference type="CDD" id="cd18182">
    <property type="entry name" value="ATP-synt_Fo_c_ATP5G3"/>
    <property type="match status" value="1"/>
</dbReference>
<protein>
    <recommendedName>
        <fullName evidence="13">ATP synthase subunit c</fullName>
    </recommendedName>
    <alternativeName>
        <fullName evidence="13">ATP synthase F(0) sector subunit c</fullName>
    </alternativeName>
    <alternativeName>
        <fullName evidence="13">F-type ATPase subunit c</fullName>
        <shortName evidence="13">F-ATPase subunit c</shortName>
    </alternativeName>
    <alternativeName>
        <fullName evidence="13">Lipid-binding protein</fullName>
    </alternativeName>
</protein>
<comment type="caution">
    <text evidence="13">Lacks conserved residue(s) required for the propagation of feature annotation.</text>
</comment>
<dbReference type="InterPro" id="IPR002379">
    <property type="entry name" value="ATPase_proteolipid_c-like_dom"/>
</dbReference>
<name>A0ABZ0UQJ4_9RICK</name>
<dbReference type="HAMAP" id="MF_01396">
    <property type="entry name" value="ATP_synth_c_bact"/>
    <property type="match status" value="1"/>
</dbReference>
<keyword evidence="10 13" id="KW-0472">Membrane</keyword>
<organism evidence="15 16">
    <name type="scientific">Candidatus Trichorickettsia mobilis</name>
    <dbReference type="NCBI Taxonomy" id="1346319"/>
    <lineage>
        <taxon>Bacteria</taxon>
        <taxon>Pseudomonadati</taxon>
        <taxon>Pseudomonadota</taxon>
        <taxon>Alphaproteobacteria</taxon>
        <taxon>Rickettsiales</taxon>
        <taxon>Rickettsiaceae</taxon>
        <taxon>Rickettsieae</taxon>
        <taxon>Candidatus Trichorickettsia</taxon>
    </lineage>
</organism>
<dbReference type="InterPro" id="IPR000454">
    <property type="entry name" value="ATP_synth_F0_csu"/>
</dbReference>
<keyword evidence="16" id="KW-1185">Reference proteome</keyword>
<evidence type="ECO:0000259" key="14">
    <source>
        <dbReference type="Pfam" id="PF00137"/>
    </source>
</evidence>
<dbReference type="Pfam" id="PF00137">
    <property type="entry name" value="ATP-synt_C"/>
    <property type="match status" value="1"/>
</dbReference>
<evidence type="ECO:0000313" key="16">
    <source>
        <dbReference type="Proteomes" id="UP001326613"/>
    </source>
</evidence>
<evidence type="ECO:0000256" key="4">
    <source>
        <dbReference type="ARBA" id="ARBA00022547"/>
    </source>
</evidence>
<evidence type="ECO:0000256" key="3">
    <source>
        <dbReference type="ARBA" id="ARBA00022448"/>
    </source>
</evidence>
<dbReference type="SUPFAM" id="SSF81333">
    <property type="entry name" value="F1F0 ATP synthase subunit C"/>
    <property type="match status" value="1"/>
</dbReference>
<dbReference type="NCBIfam" id="TIGR01260">
    <property type="entry name" value="ATP_synt_c"/>
    <property type="match status" value="1"/>
</dbReference>
<gene>
    <name evidence="13" type="primary">atpE</name>
    <name evidence="15" type="ORF">Trichorick_00192</name>
</gene>
<evidence type="ECO:0000256" key="6">
    <source>
        <dbReference type="ARBA" id="ARBA00022781"/>
    </source>
</evidence>
<dbReference type="PROSITE" id="PS00605">
    <property type="entry name" value="ATPASE_C"/>
    <property type="match status" value="1"/>
</dbReference>
<feature type="domain" description="V-ATPase proteolipid subunit C-like" evidence="14">
    <location>
        <begin position="9"/>
        <end position="71"/>
    </location>
</feature>
<comment type="similarity">
    <text evidence="2 13">Belongs to the ATPase C chain family.</text>
</comment>
<dbReference type="RefSeq" id="WP_316353898.1">
    <property type="nucleotide sequence ID" value="NZ_CP112932.1"/>
</dbReference>
<dbReference type="NCBIfam" id="NF005733">
    <property type="entry name" value="PRK07558.1"/>
    <property type="match status" value="1"/>
</dbReference>
<dbReference type="Proteomes" id="UP001326613">
    <property type="component" value="Chromosome"/>
</dbReference>